<organism evidence="2 3">
    <name type="scientific">Pantoea stewartii</name>
    <dbReference type="NCBI Taxonomy" id="66269"/>
    <lineage>
        <taxon>Bacteria</taxon>
        <taxon>Pseudomonadati</taxon>
        <taxon>Pseudomonadota</taxon>
        <taxon>Gammaproteobacteria</taxon>
        <taxon>Enterobacterales</taxon>
        <taxon>Erwiniaceae</taxon>
        <taxon>Pantoea</taxon>
    </lineage>
</organism>
<comment type="caution">
    <text evidence="2">The sequence shown here is derived from an EMBL/GenBank/DDBJ whole genome shotgun (WGS) entry which is preliminary data.</text>
</comment>
<dbReference type="Proteomes" id="UP000072520">
    <property type="component" value="Unassembled WGS sequence"/>
</dbReference>
<evidence type="ECO:0000256" key="1">
    <source>
        <dbReference type="SAM" id="MobiDB-lite"/>
    </source>
</evidence>
<dbReference type="AlphaFoldDB" id="A0AB34VAP0"/>
<proteinExistence type="predicted"/>
<evidence type="ECO:0000313" key="3">
    <source>
        <dbReference type="Proteomes" id="UP000072520"/>
    </source>
</evidence>
<sequence>MNANENYYTYCYLLQDVLCVITQEFNDGKETGRSRMRTVGVHGSGGKKAQGAAIQAGQPARRPA</sequence>
<feature type="region of interest" description="Disordered" evidence="1">
    <location>
        <begin position="33"/>
        <end position="64"/>
    </location>
</feature>
<protein>
    <submittedName>
        <fullName evidence="2">Uncharacterized protein</fullName>
    </submittedName>
</protein>
<evidence type="ECO:0000313" key="2">
    <source>
        <dbReference type="EMBL" id="KTS93994.1"/>
    </source>
</evidence>
<accession>A0AB34VAP0</accession>
<reference evidence="2 3" key="1">
    <citation type="journal article" date="2016" name="Front. Microbiol.">
        <title>Genomic Resource of Rice Seed Associated Bacteria.</title>
        <authorList>
            <person name="Midha S."/>
            <person name="Bansal K."/>
            <person name="Sharma S."/>
            <person name="Kumar N."/>
            <person name="Patil P.P."/>
            <person name="Chaudhry V."/>
            <person name="Patil P.B."/>
        </authorList>
    </citation>
    <scope>NUCLEOTIDE SEQUENCE [LARGE SCALE GENOMIC DNA]</scope>
    <source>
        <strain evidence="2 3">RSA13</strain>
    </source>
</reference>
<gene>
    <name evidence="2" type="ORF">RSA13_19815</name>
</gene>
<name>A0AB34VAP0_9GAMM</name>
<feature type="compositionally biased region" description="Low complexity" evidence="1">
    <location>
        <begin position="49"/>
        <end position="64"/>
    </location>
</feature>
<dbReference type="EMBL" id="LDSI01000030">
    <property type="protein sequence ID" value="KTS93994.1"/>
    <property type="molecule type" value="Genomic_DNA"/>
</dbReference>